<evidence type="ECO:0000313" key="2">
    <source>
        <dbReference type="EMBL" id="REE01600.1"/>
    </source>
</evidence>
<accession>A0A3D9L5Z9</accession>
<dbReference type="AlphaFoldDB" id="A0A3D9L5Z9"/>
<dbReference type="EMBL" id="QREG01000003">
    <property type="protein sequence ID" value="REE01600.1"/>
    <property type="molecule type" value="Genomic_DNA"/>
</dbReference>
<comment type="caution">
    <text evidence="2">The sequence shown here is derived from an EMBL/GenBank/DDBJ whole genome shotgun (WGS) entry which is preliminary data.</text>
</comment>
<feature type="transmembrane region" description="Helical" evidence="1">
    <location>
        <begin position="39"/>
        <end position="58"/>
    </location>
</feature>
<keyword evidence="3" id="KW-1185">Reference proteome</keyword>
<evidence type="ECO:0000313" key="3">
    <source>
        <dbReference type="Proteomes" id="UP000256779"/>
    </source>
</evidence>
<organism evidence="2 3">
    <name type="scientific">Marinoscillum furvescens DSM 4134</name>
    <dbReference type="NCBI Taxonomy" id="1122208"/>
    <lineage>
        <taxon>Bacteria</taxon>
        <taxon>Pseudomonadati</taxon>
        <taxon>Bacteroidota</taxon>
        <taxon>Cytophagia</taxon>
        <taxon>Cytophagales</taxon>
        <taxon>Reichenbachiellaceae</taxon>
        <taxon>Marinoscillum</taxon>
    </lineage>
</organism>
<evidence type="ECO:0008006" key="4">
    <source>
        <dbReference type="Google" id="ProtNLM"/>
    </source>
</evidence>
<dbReference type="RefSeq" id="WP_115866884.1">
    <property type="nucleotide sequence ID" value="NZ_QREG01000003.1"/>
</dbReference>
<name>A0A3D9L5Z9_MARFU</name>
<keyword evidence="1" id="KW-0472">Membrane</keyword>
<gene>
    <name evidence="2" type="ORF">C7460_103116</name>
</gene>
<dbReference type="Proteomes" id="UP000256779">
    <property type="component" value="Unassembled WGS sequence"/>
</dbReference>
<keyword evidence="1" id="KW-1133">Transmembrane helix</keyword>
<proteinExistence type="predicted"/>
<evidence type="ECO:0000256" key="1">
    <source>
        <dbReference type="SAM" id="Phobius"/>
    </source>
</evidence>
<keyword evidence="1" id="KW-0812">Transmembrane</keyword>
<protein>
    <recommendedName>
        <fullName evidence="4">PH (Pleckstrin Homology) domain-containing protein</fullName>
    </recommendedName>
</protein>
<dbReference type="OrthoDB" id="981130at2"/>
<sequence>MIVSKPKTNTLTALTIFLILIFGSFFVLLDSLLSSESYFIVKLILAPVVLVIGLVVLGKLLGAIKIVKLGDNKLQIFYPISRLKVEVKVPDILGYREEVIATKNGEFREVKILYTKKKILKLSNRENTEYDAVVRYLKKKVKVKKV</sequence>
<feature type="transmembrane region" description="Helical" evidence="1">
    <location>
        <begin position="12"/>
        <end position="33"/>
    </location>
</feature>
<reference evidence="2 3" key="1">
    <citation type="submission" date="2018-07" db="EMBL/GenBank/DDBJ databases">
        <title>Genomic Encyclopedia of Type Strains, Phase IV (KMG-IV): sequencing the most valuable type-strain genomes for metagenomic binning, comparative biology and taxonomic classification.</title>
        <authorList>
            <person name="Goeker M."/>
        </authorList>
    </citation>
    <scope>NUCLEOTIDE SEQUENCE [LARGE SCALE GENOMIC DNA]</scope>
    <source>
        <strain evidence="2 3">DSM 4134</strain>
    </source>
</reference>